<feature type="chain" id="PRO_5016958928" description="Secreted protein" evidence="1">
    <location>
        <begin position="19"/>
        <end position="71"/>
    </location>
</feature>
<evidence type="ECO:0000313" key="3">
    <source>
        <dbReference type="Proteomes" id="UP000252519"/>
    </source>
</evidence>
<dbReference type="STRING" id="29170.A0A368GIU1"/>
<organism evidence="2 3">
    <name type="scientific">Ancylostoma caninum</name>
    <name type="common">Dog hookworm</name>
    <dbReference type="NCBI Taxonomy" id="29170"/>
    <lineage>
        <taxon>Eukaryota</taxon>
        <taxon>Metazoa</taxon>
        <taxon>Ecdysozoa</taxon>
        <taxon>Nematoda</taxon>
        <taxon>Chromadorea</taxon>
        <taxon>Rhabditida</taxon>
        <taxon>Rhabditina</taxon>
        <taxon>Rhabditomorpha</taxon>
        <taxon>Strongyloidea</taxon>
        <taxon>Ancylostomatidae</taxon>
        <taxon>Ancylostomatinae</taxon>
        <taxon>Ancylostoma</taxon>
    </lineage>
</organism>
<comment type="caution">
    <text evidence="2">The sequence shown here is derived from an EMBL/GenBank/DDBJ whole genome shotgun (WGS) entry which is preliminary data.</text>
</comment>
<protein>
    <recommendedName>
        <fullName evidence="4">Secreted protein</fullName>
    </recommendedName>
</protein>
<accession>A0A368GIU1</accession>
<reference evidence="2 3" key="1">
    <citation type="submission" date="2014-10" db="EMBL/GenBank/DDBJ databases">
        <title>Draft genome of the hookworm Ancylostoma caninum.</title>
        <authorList>
            <person name="Mitreva M."/>
        </authorList>
    </citation>
    <scope>NUCLEOTIDE SEQUENCE [LARGE SCALE GENOMIC DNA]</scope>
    <source>
        <strain evidence="2 3">Baltimore</strain>
    </source>
</reference>
<keyword evidence="3" id="KW-1185">Reference proteome</keyword>
<dbReference type="EMBL" id="JOJR01000175">
    <property type="protein sequence ID" value="RCN42895.1"/>
    <property type="molecule type" value="Genomic_DNA"/>
</dbReference>
<evidence type="ECO:0000256" key="1">
    <source>
        <dbReference type="SAM" id="SignalP"/>
    </source>
</evidence>
<sequence>MAMVRYCLALTLYTYANLLIVETLLKHASGLLGCSVVNNSGNGGGHQPTGRSFTVDTNSSLKHGRIGSFFL</sequence>
<keyword evidence="1" id="KW-0732">Signal</keyword>
<dbReference type="Proteomes" id="UP000252519">
    <property type="component" value="Unassembled WGS sequence"/>
</dbReference>
<evidence type="ECO:0000313" key="2">
    <source>
        <dbReference type="EMBL" id="RCN42895.1"/>
    </source>
</evidence>
<name>A0A368GIU1_ANCCA</name>
<proteinExistence type="predicted"/>
<evidence type="ECO:0008006" key="4">
    <source>
        <dbReference type="Google" id="ProtNLM"/>
    </source>
</evidence>
<dbReference type="AlphaFoldDB" id="A0A368GIU1"/>
<feature type="signal peptide" evidence="1">
    <location>
        <begin position="1"/>
        <end position="18"/>
    </location>
</feature>
<gene>
    <name evidence="2" type="ORF">ANCCAN_11118</name>
</gene>